<evidence type="ECO:0000313" key="1">
    <source>
        <dbReference type="EMBL" id="RNA01875.1"/>
    </source>
</evidence>
<comment type="caution">
    <text evidence="1">The sequence shown here is derived from an EMBL/GenBank/DDBJ whole genome shotgun (WGS) entry which is preliminary data.</text>
</comment>
<evidence type="ECO:0000313" key="2">
    <source>
        <dbReference type="Proteomes" id="UP000276133"/>
    </source>
</evidence>
<name>A0A3M7PSW9_BRAPC</name>
<feature type="non-terminal residue" evidence="1">
    <location>
        <position position="81"/>
    </location>
</feature>
<dbReference type="EMBL" id="REGN01009137">
    <property type="protein sequence ID" value="RNA01875.1"/>
    <property type="molecule type" value="Genomic_DNA"/>
</dbReference>
<sequence length="81" mass="9588">MYELSLMNLRNCSQSKEKLQPPEQNRNFIFHLKTLSFQVAESFNRKKKIYCLYFDSDGLSNMNFLPFSVVIDSAKCSFYRS</sequence>
<gene>
    <name evidence="1" type="ORF">BpHYR1_023376</name>
</gene>
<proteinExistence type="predicted"/>
<keyword evidence="2" id="KW-1185">Reference proteome</keyword>
<dbReference type="AlphaFoldDB" id="A0A3M7PSW9"/>
<protein>
    <submittedName>
        <fullName evidence="1">Uncharacterized protein</fullName>
    </submittedName>
</protein>
<dbReference type="Proteomes" id="UP000276133">
    <property type="component" value="Unassembled WGS sequence"/>
</dbReference>
<organism evidence="1 2">
    <name type="scientific">Brachionus plicatilis</name>
    <name type="common">Marine rotifer</name>
    <name type="synonym">Brachionus muelleri</name>
    <dbReference type="NCBI Taxonomy" id="10195"/>
    <lineage>
        <taxon>Eukaryota</taxon>
        <taxon>Metazoa</taxon>
        <taxon>Spiralia</taxon>
        <taxon>Gnathifera</taxon>
        <taxon>Rotifera</taxon>
        <taxon>Eurotatoria</taxon>
        <taxon>Monogononta</taxon>
        <taxon>Pseudotrocha</taxon>
        <taxon>Ploima</taxon>
        <taxon>Brachionidae</taxon>
        <taxon>Brachionus</taxon>
    </lineage>
</organism>
<reference evidence="1 2" key="1">
    <citation type="journal article" date="2018" name="Sci. Rep.">
        <title>Genomic signatures of local adaptation to the degree of environmental predictability in rotifers.</title>
        <authorList>
            <person name="Franch-Gras L."/>
            <person name="Hahn C."/>
            <person name="Garcia-Roger E.M."/>
            <person name="Carmona M.J."/>
            <person name="Serra M."/>
            <person name="Gomez A."/>
        </authorList>
    </citation>
    <scope>NUCLEOTIDE SEQUENCE [LARGE SCALE GENOMIC DNA]</scope>
    <source>
        <strain evidence="1">HYR1</strain>
    </source>
</reference>
<accession>A0A3M7PSW9</accession>